<sequence>MKNRIINNAVVAEVANALKELKDQMIFVGGSVVNLYVDDEAAEEVRQTDDVDVTINLIKYSAWVQMQERLAELGFSPDSGGHSICSYLYKGIPVDIMTSEDDSSGGGNEWYKIGSNNLWNKEVGGESINILSAPCFLATKFKAFNNRSGDYRASHDFEDIIYVLNNRTTIIEEIKNDHPEIKQFLKEEFIKVYENLSFEEIILCHLIEIERMPIIKEKIEHIIAI</sequence>
<protein>
    <recommendedName>
        <fullName evidence="3">Nucleotidyltransferase</fullName>
    </recommendedName>
</protein>
<dbReference type="EMBL" id="JAUFQH010000005">
    <property type="protein sequence ID" value="MDN3619383.1"/>
    <property type="molecule type" value="Genomic_DNA"/>
</dbReference>
<dbReference type="RefSeq" id="WP_261973811.1">
    <property type="nucleotide sequence ID" value="NZ_CP103460.1"/>
</dbReference>
<dbReference type="AlphaFoldDB" id="A0AAJ1QWV6"/>
<gene>
    <name evidence="1" type="ORF">QWY81_07960</name>
</gene>
<organism evidence="1 2">
    <name type="scientific">Polaribacter sejongensis</name>
    <dbReference type="NCBI Taxonomy" id="985043"/>
    <lineage>
        <taxon>Bacteria</taxon>
        <taxon>Pseudomonadati</taxon>
        <taxon>Bacteroidota</taxon>
        <taxon>Flavobacteriia</taxon>
        <taxon>Flavobacteriales</taxon>
        <taxon>Flavobacteriaceae</taxon>
    </lineage>
</organism>
<dbReference type="Gene3D" id="3.30.460.40">
    <property type="match status" value="1"/>
</dbReference>
<reference evidence="1 2" key="1">
    <citation type="journal article" date="2014" name="Int. J. Syst. Evol. Microbiol.">
        <title>Complete genome sequence of Corynebacterium casei LMG S-19264T (=DSM 44701T), isolated from a smear-ripened cheese.</title>
        <authorList>
            <consortium name="US DOE Joint Genome Institute (JGI-PGF)"/>
            <person name="Walter F."/>
            <person name="Albersmeier A."/>
            <person name="Kalinowski J."/>
            <person name="Ruckert C."/>
        </authorList>
    </citation>
    <scope>NUCLEOTIDE SEQUENCE [LARGE SCALE GENOMIC DNA]</scope>
    <source>
        <strain evidence="1 2">CECT 8670</strain>
    </source>
</reference>
<evidence type="ECO:0008006" key="3">
    <source>
        <dbReference type="Google" id="ProtNLM"/>
    </source>
</evidence>
<accession>A0AAJ1QWV6</accession>
<dbReference type="Proteomes" id="UP001228636">
    <property type="component" value="Unassembled WGS sequence"/>
</dbReference>
<comment type="caution">
    <text evidence="1">The sequence shown here is derived from an EMBL/GenBank/DDBJ whole genome shotgun (WGS) entry which is preliminary data.</text>
</comment>
<name>A0AAJ1QWV6_9FLAO</name>
<evidence type="ECO:0000313" key="1">
    <source>
        <dbReference type="EMBL" id="MDN3619383.1"/>
    </source>
</evidence>
<proteinExistence type="predicted"/>
<evidence type="ECO:0000313" key="2">
    <source>
        <dbReference type="Proteomes" id="UP001228636"/>
    </source>
</evidence>